<feature type="non-terminal residue" evidence="11">
    <location>
        <position position="161"/>
    </location>
</feature>
<proteinExistence type="predicted"/>
<dbReference type="PANTHER" id="PTHR21266">
    <property type="entry name" value="IRON-SULFUR DOMAIN CONTAINING PROTEIN"/>
    <property type="match status" value="1"/>
</dbReference>
<dbReference type="PROSITE" id="PS51296">
    <property type="entry name" value="RIESKE"/>
    <property type="match status" value="1"/>
</dbReference>
<dbReference type="PANTHER" id="PTHR21266:SF32">
    <property type="entry name" value="CHOLESTEROL 7-DESATURASE NVD"/>
    <property type="match status" value="1"/>
</dbReference>
<evidence type="ECO:0000256" key="6">
    <source>
        <dbReference type="ARBA" id="ARBA00023002"/>
    </source>
</evidence>
<keyword evidence="2" id="KW-0812">Transmembrane</keyword>
<dbReference type="Proteomes" id="UP000305282">
    <property type="component" value="Unassembled WGS sequence"/>
</dbReference>
<protein>
    <submittedName>
        <fullName evidence="11">Rieske (2Fe-2S) protein</fullName>
    </submittedName>
</protein>
<keyword evidence="9" id="KW-0472">Membrane</keyword>
<dbReference type="InterPro" id="IPR017941">
    <property type="entry name" value="Rieske_2Fe-2S"/>
</dbReference>
<keyword evidence="8" id="KW-0411">Iron-sulfur</keyword>
<keyword evidence="4" id="KW-0479">Metal-binding</keyword>
<evidence type="ECO:0000313" key="12">
    <source>
        <dbReference type="Proteomes" id="UP000305282"/>
    </source>
</evidence>
<evidence type="ECO:0000256" key="3">
    <source>
        <dbReference type="ARBA" id="ARBA00022714"/>
    </source>
</evidence>
<sequence length="161" mass="18407">MPSRRKRLQDYDKKILGDQRICEKQPAEYPIGWYFARFSEDLKPGEVVPVEFMSRQFALFRGKTGKVGMIDSRCCHMGADLARSGQVSGDRLACGYHHWEFESNGHCAAIPRVPDDSISPRAKQLSVPLVERAGSIYFWYGHKPAREFIDLSYLDSSNFLN</sequence>
<accession>A0A4S5CSR5</accession>
<dbReference type="GO" id="GO:0016705">
    <property type="term" value="F:oxidoreductase activity, acting on paired donors, with incorporation or reduction of molecular oxygen"/>
    <property type="evidence" value="ECO:0007669"/>
    <property type="project" value="UniProtKB-ARBA"/>
</dbReference>
<dbReference type="GO" id="GO:0004497">
    <property type="term" value="F:monooxygenase activity"/>
    <property type="evidence" value="ECO:0007669"/>
    <property type="project" value="UniProtKB-ARBA"/>
</dbReference>
<evidence type="ECO:0000256" key="7">
    <source>
        <dbReference type="ARBA" id="ARBA00023004"/>
    </source>
</evidence>
<comment type="subcellular location">
    <subcellularLocation>
        <location evidence="1">Membrane</location>
    </subcellularLocation>
</comment>
<name>A0A4S5CSR5_9ACTN</name>
<evidence type="ECO:0000256" key="5">
    <source>
        <dbReference type="ARBA" id="ARBA00022989"/>
    </source>
</evidence>
<dbReference type="GO" id="GO:0005737">
    <property type="term" value="C:cytoplasm"/>
    <property type="evidence" value="ECO:0007669"/>
    <property type="project" value="TreeGrafter"/>
</dbReference>
<dbReference type="InterPro" id="IPR036922">
    <property type="entry name" value="Rieske_2Fe-2S_sf"/>
</dbReference>
<reference evidence="11 12" key="1">
    <citation type="submission" date="2019-04" db="EMBL/GenBank/DDBJ databases">
        <title>Draft genome sequences for three unisolated Alnus-infective Frankia Sp+ strains, AgTrS, AiOr and AvVan, the first sequenced Frankia strains able to sporulate in-planta.</title>
        <authorList>
            <person name="Bethencourt L."/>
            <person name="Vautrin F."/>
            <person name="Taib N."/>
            <person name="Dubost A."/>
            <person name="Castro-Garcia L."/>
            <person name="Imbaud O."/>
            <person name="Abrouk D."/>
            <person name="Fournier P."/>
            <person name="Briolay J."/>
            <person name="Nguyen A."/>
            <person name="Normand P."/>
            <person name="Fernandez M.P."/>
            <person name="Brochier-Armanet C."/>
            <person name="Herrera-Belaroussi A."/>
        </authorList>
    </citation>
    <scope>NUCLEOTIDE SEQUENCE [LARGE SCALE GENOMIC DNA]</scope>
    <source>
        <strain evidence="11 12">AvVan</strain>
    </source>
</reference>
<evidence type="ECO:0000256" key="2">
    <source>
        <dbReference type="ARBA" id="ARBA00022692"/>
    </source>
</evidence>
<evidence type="ECO:0000256" key="9">
    <source>
        <dbReference type="ARBA" id="ARBA00023136"/>
    </source>
</evidence>
<evidence type="ECO:0000256" key="8">
    <source>
        <dbReference type="ARBA" id="ARBA00023014"/>
    </source>
</evidence>
<comment type="caution">
    <text evidence="11">The sequence shown here is derived from an EMBL/GenBank/DDBJ whole genome shotgun (WGS) entry which is preliminary data.</text>
</comment>
<dbReference type="OrthoDB" id="5243643at2"/>
<keyword evidence="6" id="KW-0560">Oxidoreductase</keyword>
<evidence type="ECO:0000313" key="11">
    <source>
        <dbReference type="EMBL" id="THJ48003.1"/>
    </source>
</evidence>
<dbReference type="GO" id="GO:0046872">
    <property type="term" value="F:metal ion binding"/>
    <property type="evidence" value="ECO:0007669"/>
    <property type="project" value="UniProtKB-KW"/>
</dbReference>
<keyword evidence="3" id="KW-0001">2Fe-2S</keyword>
<dbReference type="GO" id="GO:0016020">
    <property type="term" value="C:membrane"/>
    <property type="evidence" value="ECO:0007669"/>
    <property type="project" value="UniProtKB-SubCell"/>
</dbReference>
<feature type="domain" description="Rieske" evidence="10">
    <location>
        <begin position="34"/>
        <end position="138"/>
    </location>
</feature>
<dbReference type="EMBL" id="SSXH01000672">
    <property type="protein sequence ID" value="THJ48003.1"/>
    <property type="molecule type" value="Genomic_DNA"/>
</dbReference>
<evidence type="ECO:0000259" key="10">
    <source>
        <dbReference type="PROSITE" id="PS51296"/>
    </source>
</evidence>
<dbReference type="SUPFAM" id="SSF50022">
    <property type="entry name" value="ISP domain"/>
    <property type="match status" value="1"/>
</dbReference>
<organism evidence="11 12">
    <name type="scientific">Candidatus Frankia alpina</name>
    <dbReference type="NCBI Taxonomy" id="2699483"/>
    <lineage>
        <taxon>Bacteria</taxon>
        <taxon>Bacillati</taxon>
        <taxon>Actinomycetota</taxon>
        <taxon>Actinomycetes</taxon>
        <taxon>Frankiales</taxon>
        <taxon>Frankiaceae</taxon>
        <taxon>Frankia</taxon>
    </lineage>
</organism>
<dbReference type="AlphaFoldDB" id="A0A4S5CSR5"/>
<gene>
    <name evidence="11" type="ORF">E7Y31_19505</name>
</gene>
<dbReference type="Gene3D" id="2.102.10.10">
    <property type="entry name" value="Rieske [2Fe-2S] iron-sulphur domain"/>
    <property type="match status" value="1"/>
</dbReference>
<dbReference type="CDD" id="cd03469">
    <property type="entry name" value="Rieske_RO_Alpha_N"/>
    <property type="match status" value="1"/>
</dbReference>
<keyword evidence="7" id="KW-0408">Iron</keyword>
<evidence type="ECO:0000256" key="1">
    <source>
        <dbReference type="ARBA" id="ARBA00004370"/>
    </source>
</evidence>
<dbReference type="GO" id="GO:0051537">
    <property type="term" value="F:2 iron, 2 sulfur cluster binding"/>
    <property type="evidence" value="ECO:0007669"/>
    <property type="project" value="UniProtKB-KW"/>
</dbReference>
<dbReference type="Pfam" id="PF00355">
    <property type="entry name" value="Rieske"/>
    <property type="match status" value="1"/>
</dbReference>
<keyword evidence="12" id="KW-1185">Reference proteome</keyword>
<evidence type="ECO:0000256" key="4">
    <source>
        <dbReference type="ARBA" id="ARBA00022723"/>
    </source>
</evidence>
<dbReference type="InterPro" id="IPR050584">
    <property type="entry name" value="Cholesterol_7-desaturase"/>
</dbReference>
<keyword evidence="5" id="KW-1133">Transmembrane helix</keyword>